<evidence type="ECO:0000256" key="1">
    <source>
        <dbReference type="ARBA" id="ARBA00022723"/>
    </source>
</evidence>
<dbReference type="GO" id="GO:0046872">
    <property type="term" value="F:metal ion binding"/>
    <property type="evidence" value="ECO:0007669"/>
    <property type="project" value="UniProtKB-KW"/>
</dbReference>
<dbReference type="Gene3D" id="3.80.30.30">
    <property type="match status" value="1"/>
</dbReference>
<dbReference type="SFLD" id="SFLDS00029">
    <property type="entry name" value="Radical_SAM"/>
    <property type="match status" value="1"/>
</dbReference>
<dbReference type="PANTHER" id="PTHR43432">
    <property type="entry name" value="SLR0285 PROTEIN"/>
    <property type="match status" value="1"/>
</dbReference>
<name>A0A3A6PD45_9BACL</name>
<dbReference type="CDD" id="cd01335">
    <property type="entry name" value="Radical_SAM"/>
    <property type="match status" value="1"/>
</dbReference>
<sequence length="272" mass="30479">MRTELQYREPKSILNKGTGFLSGYTHSLNPYGGCAFACSYCYVRGMPVSLFRQQEWGSWVDIKQGAAEVLRPQLRTAKKKGPVTIFMSSSTDPYQPAEYKEQVTRSLLEAMADEPPDFLLLQTRSPLVARDVDLLKGLGERVRVSMTIETDREDMRKLFSPSAPPIAARLRTLAALSEAGIPTQAAIAPLLPSSESFPCLLRQATGRVCVDDYFNGDGSGGKRTQRLGLEELYRKHGLSEWYHPDALQLVIERIRGEFRDGEWLVSQEGFEP</sequence>
<dbReference type="GO" id="GO:0003824">
    <property type="term" value="F:catalytic activity"/>
    <property type="evidence" value="ECO:0007669"/>
    <property type="project" value="InterPro"/>
</dbReference>
<dbReference type="SFLD" id="SFLDG01084">
    <property type="entry name" value="Uncharacterised_Radical_SAM_Su"/>
    <property type="match status" value="1"/>
</dbReference>
<dbReference type="PROSITE" id="PS51918">
    <property type="entry name" value="RADICAL_SAM"/>
    <property type="match status" value="1"/>
</dbReference>
<dbReference type="InterPro" id="IPR040086">
    <property type="entry name" value="MJ0683-like"/>
</dbReference>
<keyword evidence="3" id="KW-0411">Iron-sulfur</keyword>
<keyword evidence="6" id="KW-1185">Reference proteome</keyword>
<feature type="domain" description="Radical SAM core" evidence="4">
    <location>
        <begin position="20"/>
        <end position="255"/>
    </location>
</feature>
<protein>
    <submittedName>
        <fullName evidence="5">Radical SAM protein</fullName>
    </submittedName>
</protein>
<accession>A0A3A6PD45</accession>
<dbReference type="PANTHER" id="PTHR43432:SF3">
    <property type="entry name" value="SLR0285 PROTEIN"/>
    <property type="match status" value="1"/>
</dbReference>
<dbReference type="SUPFAM" id="SSF102114">
    <property type="entry name" value="Radical SAM enzymes"/>
    <property type="match status" value="1"/>
</dbReference>
<dbReference type="OrthoDB" id="9785699at2"/>
<organism evidence="5 6">
    <name type="scientific">Paenibacillus pinisoli</name>
    <dbReference type="NCBI Taxonomy" id="1276110"/>
    <lineage>
        <taxon>Bacteria</taxon>
        <taxon>Bacillati</taxon>
        <taxon>Bacillota</taxon>
        <taxon>Bacilli</taxon>
        <taxon>Bacillales</taxon>
        <taxon>Paenibacillaceae</taxon>
        <taxon>Paenibacillus</taxon>
    </lineage>
</organism>
<keyword evidence="1" id="KW-0479">Metal-binding</keyword>
<dbReference type="RefSeq" id="WP_120110905.1">
    <property type="nucleotide sequence ID" value="NZ_QXQB01000003.1"/>
</dbReference>
<dbReference type="Pfam" id="PF04055">
    <property type="entry name" value="Radical_SAM"/>
    <property type="match status" value="1"/>
</dbReference>
<comment type="caution">
    <text evidence="5">The sequence shown here is derived from an EMBL/GenBank/DDBJ whole genome shotgun (WGS) entry which is preliminary data.</text>
</comment>
<dbReference type="Proteomes" id="UP000267798">
    <property type="component" value="Unassembled WGS sequence"/>
</dbReference>
<reference evidence="5 6" key="1">
    <citation type="submission" date="2018-09" db="EMBL/GenBank/DDBJ databases">
        <title>Paenibacillus aracenensis nov. sp. isolated from a cave in southern Spain.</title>
        <authorList>
            <person name="Jurado V."/>
            <person name="Gutierrez-Patricio S."/>
            <person name="Gonzalez-Pimentel J.L."/>
            <person name="Miller A.Z."/>
            <person name="Laiz L."/>
            <person name="Saiz-Jimenez C."/>
        </authorList>
    </citation>
    <scope>NUCLEOTIDE SEQUENCE [LARGE SCALE GENOMIC DNA]</scope>
    <source>
        <strain evidence="5 6">JCM 19203</strain>
    </source>
</reference>
<gene>
    <name evidence="5" type="ORF">D3P09_13590</name>
</gene>
<evidence type="ECO:0000259" key="4">
    <source>
        <dbReference type="PROSITE" id="PS51918"/>
    </source>
</evidence>
<keyword evidence="2" id="KW-0408">Iron</keyword>
<dbReference type="AlphaFoldDB" id="A0A3A6PD45"/>
<evidence type="ECO:0000313" key="6">
    <source>
        <dbReference type="Proteomes" id="UP000267798"/>
    </source>
</evidence>
<evidence type="ECO:0000256" key="3">
    <source>
        <dbReference type="ARBA" id="ARBA00023014"/>
    </source>
</evidence>
<dbReference type="InterPro" id="IPR058240">
    <property type="entry name" value="rSAM_sf"/>
</dbReference>
<dbReference type="GO" id="GO:0051536">
    <property type="term" value="F:iron-sulfur cluster binding"/>
    <property type="evidence" value="ECO:0007669"/>
    <property type="project" value="UniProtKB-KW"/>
</dbReference>
<evidence type="ECO:0000313" key="5">
    <source>
        <dbReference type="EMBL" id="RJX38587.1"/>
    </source>
</evidence>
<evidence type="ECO:0000256" key="2">
    <source>
        <dbReference type="ARBA" id="ARBA00023004"/>
    </source>
</evidence>
<dbReference type="InterPro" id="IPR007197">
    <property type="entry name" value="rSAM"/>
</dbReference>
<proteinExistence type="predicted"/>
<dbReference type="EMBL" id="QXQB01000003">
    <property type="protein sequence ID" value="RJX38587.1"/>
    <property type="molecule type" value="Genomic_DNA"/>
</dbReference>